<keyword evidence="2" id="KW-1185">Reference proteome</keyword>
<dbReference type="AlphaFoldDB" id="A0A263D7B9"/>
<reference evidence="1 2" key="1">
    <citation type="submission" date="2017-07" db="EMBL/GenBank/DDBJ databases">
        <title>Amycolatopsis antarcticus sp. nov., isolated from the surface of an Antarcticus brown macroalga.</title>
        <authorList>
            <person name="Wang J."/>
            <person name="Leiva S."/>
            <person name="Huang J."/>
            <person name="Huang Y."/>
        </authorList>
    </citation>
    <scope>NUCLEOTIDE SEQUENCE [LARGE SCALE GENOMIC DNA]</scope>
    <source>
        <strain evidence="1 2">AU-G6</strain>
    </source>
</reference>
<dbReference type="OrthoDB" id="3296989at2"/>
<organism evidence="1 2">
    <name type="scientific">Amycolatopsis antarctica</name>
    <dbReference type="NCBI Taxonomy" id="1854586"/>
    <lineage>
        <taxon>Bacteria</taxon>
        <taxon>Bacillati</taxon>
        <taxon>Actinomycetota</taxon>
        <taxon>Actinomycetes</taxon>
        <taxon>Pseudonocardiales</taxon>
        <taxon>Pseudonocardiaceae</taxon>
        <taxon>Amycolatopsis</taxon>
    </lineage>
</organism>
<dbReference type="Pfam" id="PF04075">
    <property type="entry name" value="F420H2_quin_red"/>
    <property type="match status" value="1"/>
</dbReference>
<protein>
    <submittedName>
        <fullName evidence="1">Deazaflavin-dependent nitroreductase</fullName>
    </submittedName>
</protein>
<proteinExistence type="predicted"/>
<accession>A0A263D7B9</accession>
<comment type="caution">
    <text evidence="1">The sequence shown here is derived from an EMBL/GenBank/DDBJ whole genome shotgun (WGS) entry which is preliminary data.</text>
</comment>
<dbReference type="EMBL" id="NKYE01000005">
    <property type="protein sequence ID" value="OZM73305.1"/>
    <property type="molecule type" value="Genomic_DNA"/>
</dbReference>
<dbReference type="InterPro" id="IPR012349">
    <property type="entry name" value="Split_barrel_FMN-bd"/>
</dbReference>
<dbReference type="InterPro" id="IPR004378">
    <property type="entry name" value="F420H2_quin_Rdtase"/>
</dbReference>
<evidence type="ECO:0000313" key="2">
    <source>
        <dbReference type="Proteomes" id="UP000242444"/>
    </source>
</evidence>
<gene>
    <name evidence="1" type="ORF">CFN78_10645</name>
</gene>
<dbReference type="Gene3D" id="2.30.110.10">
    <property type="entry name" value="Electron Transport, Fmn-binding Protein, Chain A"/>
    <property type="match status" value="1"/>
</dbReference>
<name>A0A263D7B9_9PSEU</name>
<dbReference type="Proteomes" id="UP000242444">
    <property type="component" value="Unassembled WGS sequence"/>
</dbReference>
<sequence length="148" mass="16198">METEPTPPRWLKPLNKVMVAGQRAGLGMGGLDVLTLPGRRSGKPRRTPLSVMTHEGERYVLGGFPNADWVRNARAADGLGTLSRGRKHERVRLMELSAEQARPFLRLFPIEVPTGVPIMKDAGLVAEGTPDEYEALAGRCAVFRIDPA</sequence>
<dbReference type="RefSeq" id="WP_094862560.1">
    <property type="nucleotide sequence ID" value="NZ_NKYE01000005.1"/>
</dbReference>
<evidence type="ECO:0000313" key="1">
    <source>
        <dbReference type="EMBL" id="OZM73305.1"/>
    </source>
</evidence>
<dbReference type="GO" id="GO:0016491">
    <property type="term" value="F:oxidoreductase activity"/>
    <property type="evidence" value="ECO:0007669"/>
    <property type="project" value="InterPro"/>
</dbReference>
<dbReference type="InParanoid" id="A0A263D7B9"/>